<dbReference type="InParanoid" id="F0ZIQ7"/>
<dbReference type="Proteomes" id="UP000001064">
    <property type="component" value="Unassembled WGS sequence"/>
</dbReference>
<dbReference type="KEGG" id="dpp:DICPUDRAFT_91889"/>
<proteinExistence type="predicted"/>
<protein>
    <submittedName>
        <fullName evidence="1">Expressed protein</fullName>
    </submittedName>
</protein>
<dbReference type="FunCoup" id="F0ZIQ7">
    <property type="interactions" value="937"/>
</dbReference>
<reference evidence="2" key="1">
    <citation type="journal article" date="2011" name="Genome Biol.">
        <title>Comparative genomics of the social amoebae Dictyostelium discoideum and Dictyostelium purpureum.</title>
        <authorList>
            <consortium name="US DOE Joint Genome Institute (JGI-PGF)"/>
            <person name="Sucgang R."/>
            <person name="Kuo A."/>
            <person name="Tian X."/>
            <person name="Salerno W."/>
            <person name="Parikh A."/>
            <person name="Feasley C.L."/>
            <person name="Dalin E."/>
            <person name="Tu H."/>
            <person name="Huang E."/>
            <person name="Barry K."/>
            <person name="Lindquist E."/>
            <person name="Shapiro H."/>
            <person name="Bruce D."/>
            <person name="Schmutz J."/>
            <person name="Salamov A."/>
            <person name="Fey P."/>
            <person name="Gaudet P."/>
            <person name="Anjard C."/>
            <person name="Babu M.M."/>
            <person name="Basu S."/>
            <person name="Bushmanova Y."/>
            <person name="van der Wel H."/>
            <person name="Katoh-Kurasawa M."/>
            <person name="Dinh C."/>
            <person name="Coutinho P.M."/>
            <person name="Saito T."/>
            <person name="Elias M."/>
            <person name="Schaap P."/>
            <person name="Kay R.R."/>
            <person name="Henrissat B."/>
            <person name="Eichinger L."/>
            <person name="Rivero F."/>
            <person name="Putnam N.H."/>
            <person name="West C.M."/>
            <person name="Loomis W.F."/>
            <person name="Chisholm R.L."/>
            <person name="Shaulsky G."/>
            <person name="Strassmann J.E."/>
            <person name="Queller D.C."/>
            <person name="Kuspa A."/>
            <person name="Grigoriev I.V."/>
        </authorList>
    </citation>
    <scope>NUCLEOTIDE SEQUENCE [LARGE SCALE GENOMIC DNA]</scope>
    <source>
        <strain evidence="2">QSDP1</strain>
    </source>
</reference>
<name>F0ZIQ7_DICPU</name>
<evidence type="ECO:0000313" key="2">
    <source>
        <dbReference type="Proteomes" id="UP000001064"/>
    </source>
</evidence>
<sequence>MNVDEVSNLQHQPFTISLTGNVCNSTLTNTQVYTFGYGNGPECNLGSLYYSLQLSGNLEMNDKDGNTIYNQRENYVTISKNPSNNYYIMKIFSNSDN</sequence>
<keyword evidence="2" id="KW-1185">Reference proteome</keyword>
<dbReference type="VEuPathDB" id="AmoebaDB:DICPUDRAFT_91889"/>
<dbReference type="EMBL" id="GL871035">
    <property type="protein sequence ID" value="EGC36165.1"/>
    <property type="molecule type" value="Genomic_DNA"/>
</dbReference>
<dbReference type="OMA" id="ISGGCCE"/>
<gene>
    <name evidence="1" type="ORF">DICPUDRAFT_91889</name>
</gene>
<evidence type="ECO:0000313" key="1">
    <source>
        <dbReference type="EMBL" id="EGC36165.1"/>
    </source>
</evidence>
<dbReference type="GeneID" id="10501170"/>
<accession>F0ZIQ7</accession>
<organism evidence="1 2">
    <name type="scientific">Dictyostelium purpureum</name>
    <name type="common">Slime mold</name>
    <dbReference type="NCBI Taxonomy" id="5786"/>
    <lineage>
        <taxon>Eukaryota</taxon>
        <taxon>Amoebozoa</taxon>
        <taxon>Evosea</taxon>
        <taxon>Eumycetozoa</taxon>
        <taxon>Dictyostelia</taxon>
        <taxon>Dictyosteliales</taxon>
        <taxon>Dictyosteliaceae</taxon>
        <taxon>Dictyostelium</taxon>
    </lineage>
</organism>
<dbReference type="AlphaFoldDB" id="F0ZIQ7"/>
<dbReference type="RefSeq" id="XP_003287298.1">
    <property type="nucleotide sequence ID" value="XM_003287250.1"/>
</dbReference>